<protein>
    <submittedName>
        <fullName evidence="1">Uncharacterized protein</fullName>
    </submittedName>
</protein>
<dbReference type="AlphaFoldDB" id="A0A8J3F2K1"/>
<dbReference type="EMBL" id="BMDI01000001">
    <property type="protein sequence ID" value="GGI17806.1"/>
    <property type="molecule type" value="Genomic_DNA"/>
</dbReference>
<name>A0A8J3F2K1_9BURK</name>
<dbReference type="RefSeq" id="WP_188380238.1">
    <property type="nucleotide sequence ID" value="NZ_BMDI01000001.1"/>
</dbReference>
<sequence>MGDDLTTDEFDALRQIAELGRQQSRPSACVARNVKRLTGLKYASYAKNGNLGLTDKGKQTLFIQGCIDSLRAIADNPQAMLKPDVATFLDKKGHIVALEPSGFEITQKGKECLADIDTRAK</sequence>
<reference evidence="2" key="1">
    <citation type="journal article" date="2019" name="Int. J. Syst. Evol. Microbiol.">
        <title>The Global Catalogue of Microorganisms (GCM) 10K type strain sequencing project: providing services to taxonomists for standard genome sequencing and annotation.</title>
        <authorList>
            <consortium name="The Broad Institute Genomics Platform"/>
            <consortium name="The Broad Institute Genome Sequencing Center for Infectious Disease"/>
            <person name="Wu L."/>
            <person name="Ma J."/>
        </authorList>
    </citation>
    <scope>NUCLEOTIDE SEQUENCE [LARGE SCALE GENOMIC DNA]</scope>
    <source>
        <strain evidence="2">CCM 2767</strain>
    </source>
</reference>
<proteinExistence type="predicted"/>
<dbReference type="Proteomes" id="UP000642180">
    <property type="component" value="Unassembled WGS sequence"/>
</dbReference>
<accession>A0A8J3F2K1</accession>
<keyword evidence="2" id="KW-1185">Reference proteome</keyword>
<evidence type="ECO:0000313" key="2">
    <source>
        <dbReference type="Proteomes" id="UP000642180"/>
    </source>
</evidence>
<comment type="caution">
    <text evidence="1">The sequence shown here is derived from an EMBL/GenBank/DDBJ whole genome shotgun (WGS) entry which is preliminary data.</text>
</comment>
<organism evidence="1 2">
    <name type="scientific">Oxalicibacterium faecigallinarum</name>
    <dbReference type="NCBI Taxonomy" id="573741"/>
    <lineage>
        <taxon>Bacteria</taxon>
        <taxon>Pseudomonadati</taxon>
        <taxon>Pseudomonadota</taxon>
        <taxon>Betaproteobacteria</taxon>
        <taxon>Burkholderiales</taxon>
        <taxon>Oxalobacteraceae</taxon>
        <taxon>Oxalicibacterium</taxon>
    </lineage>
</organism>
<evidence type="ECO:0000313" key="1">
    <source>
        <dbReference type="EMBL" id="GGI17806.1"/>
    </source>
</evidence>
<gene>
    <name evidence="1" type="ORF">GCM10008066_10830</name>
</gene>